<sequence length="128" mass="13343">MKIAVLLVLAIAVVCEGQEGDLLIYGCPSGYSLKGTYSGSTTAVVYTAAVKSTCCPDSASDFHDLGSGRIFCCPSGSGASCSGTQCDCKNGGAIRAGKQPQAKRVPSSRKDTMERELRIEKIEKALSL</sequence>
<keyword evidence="1" id="KW-0732">Signal</keyword>
<organism evidence="2 3">
    <name type="scientific">Clytia hemisphaerica</name>
    <dbReference type="NCBI Taxonomy" id="252671"/>
    <lineage>
        <taxon>Eukaryota</taxon>
        <taxon>Metazoa</taxon>
        <taxon>Cnidaria</taxon>
        <taxon>Hydrozoa</taxon>
        <taxon>Hydroidolina</taxon>
        <taxon>Leptothecata</taxon>
        <taxon>Obeliida</taxon>
        <taxon>Clytiidae</taxon>
        <taxon>Clytia</taxon>
    </lineage>
</organism>
<dbReference type="AlphaFoldDB" id="A0A7M5VA15"/>
<reference evidence="2" key="1">
    <citation type="submission" date="2021-01" db="UniProtKB">
        <authorList>
            <consortium name="EnsemblMetazoa"/>
        </authorList>
    </citation>
    <scope>IDENTIFICATION</scope>
</reference>
<keyword evidence="3" id="KW-1185">Reference proteome</keyword>
<feature type="chain" id="PRO_5029820581" description="Cnidarian restricted protein" evidence="1">
    <location>
        <begin position="18"/>
        <end position="128"/>
    </location>
</feature>
<evidence type="ECO:0000313" key="2">
    <source>
        <dbReference type="EnsemblMetazoa" id="CLYHEMP012465.1"/>
    </source>
</evidence>
<dbReference type="EnsemblMetazoa" id="CLYHEMT012465.1">
    <property type="protein sequence ID" value="CLYHEMP012465.1"/>
    <property type="gene ID" value="CLYHEMG012465"/>
</dbReference>
<evidence type="ECO:0008006" key="4">
    <source>
        <dbReference type="Google" id="ProtNLM"/>
    </source>
</evidence>
<dbReference type="Proteomes" id="UP000594262">
    <property type="component" value="Unplaced"/>
</dbReference>
<evidence type="ECO:0000313" key="3">
    <source>
        <dbReference type="Proteomes" id="UP000594262"/>
    </source>
</evidence>
<name>A0A7M5VA15_9CNID</name>
<proteinExistence type="predicted"/>
<dbReference type="GeneID" id="136807589"/>
<accession>A0A7M5VA15</accession>
<protein>
    <recommendedName>
        <fullName evidence="4">Cnidarian restricted protein</fullName>
    </recommendedName>
</protein>
<evidence type="ECO:0000256" key="1">
    <source>
        <dbReference type="SAM" id="SignalP"/>
    </source>
</evidence>
<feature type="signal peptide" evidence="1">
    <location>
        <begin position="1"/>
        <end position="17"/>
    </location>
</feature>
<dbReference type="RefSeq" id="XP_066920282.1">
    <property type="nucleotide sequence ID" value="XM_067064181.1"/>
</dbReference>